<evidence type="ECO:0000256" key="1">
    <source>
        <dbReference type="SAM" id="MobiDB-lite"/>
    </source>
</evidence>
<proteinExistence type="predicted"/>
<feature type="transmembrane region" description="Helical" evidence="2">
    <location>
        <begin position="31"/>
        <end position="51"/>
    </location>
</feature>
<comment type="caution">
    <text evidence="3">The sequence shown here is derived from an EMBL/GenBank/DDBJ whole genome shotgun (WGS) entry which is preliminary data.</text>
</comment>
<gene>
    <name evidence="3" type="ORF">ACFQZU_18030</name>
</gene>
<evidence type="ECO:0000313" key="4">
    <source>
        <dbReference type="Proteomes" id="UP001596956"/>
    </source>
</evidence>
<evidence type="ECO:0008006" key="5">
    <source>
        <dbReference type="Google" id="ProtNLM"/>
    </source>
</evidence>
<keyword evidence="2" id="KW-0472">Membrane</keyword>
<dbReference type="EMBL" id="JBHTHR010000778">
    <property type="protein sequence ID" value="MFD0803208.1"/>
    <property type="molecule type" value="Genomic_DNA"/>
</dbReference>
<accession>A0ABW3BIL0</accession>
<sequence>MIGRWTVWVALLCAAVAGSLGVMSWNADGWSFGTIAWGLVFLAMVDAAWVFRRISRKRRGRAPGAADSTDTSESPRGGETE</sequence>
<evidence type="ECO:0000313" key="3">
    <source>
        <dbReference type="EMBL" id="MFD0803208.1"/>
    </source>
</evidence>
<feature type="region of interest" description="Disordered" evidence="1">
    <location>
        <begin position="57"/>
        <end position="81"/>
    </location>
</feature>
<evidence type="ECO:0000256" key="2">
    <source>
        <dbReference type="SAM" id="Phobius"/>
    </source>
</evidence>
<protein>
    <recommendedName>
        <fullName evidence="5">DUF2530 domain-containing protein</fullName>
    </recommendedName>
</protein>
<reference evidence="4" key="1">
    <citation type="journal article" date="2019" name="Int. J. Syst. Evol. Microbiol.">
        <title>The Global Catalogue of Microorganisms (GCM) 10K type strain sequencing project: providing services to taxonomists for standard genome sequencing and annotation.</title>
        <authorList>
            <consortium name="The Broad Institute Genomics Platform"/>
            <consortium name="The Broad Institute Genome Sequencing Center for Infectious Disease"/>
            <person name="Wu L."/>
            <person name="Ma J."/>
        </authorList>
    </citation>
    <scope>NUCLEOTIDE SEQUENCE [LARGE SCALE GENOMIC DNA]</scope>
    <source>
        <strain evidence="4">CCUG 63369</strain>
    </source>
</reference>
<organism evidence="3 4">
    <name type="scientific">Streptomonospora algeriensis</name>
    <dbReference type="NCBI Taxonomy" id="995084"/>
    <lineage>
        <taxon>Bacteria</taxon>
        <taxon>Bacillati</taxon>
        <taxon>Actinomycetota</taxon>
        <taxon>Actinomycetes</taxon>
        <taxon>Streptosporangiales</taxon>
        <taxon>Nocardiopsidaceae</taxon>
        <taxon>Streptomonospora</taxon>
    </lineage>
</organism>
<keyword evidence="2" id="KW-0812">Transmembrane</keyword>
<name>A0ABW3BIL0_9ACTN</name>
<keyword evidence="4" id="KW-1185">Reference proteome</keyword>
<keyword evidence="2" id="KW-1133">Transmembrane helix</keyword>
<dbReference type="Proteomes" id="UP001596956">
    <property type="component" value="Unassembled WGS sequence"/>
</dbReference>